<keyword evidence="4" id="KW-0812">Transmembrane</keyword>
<keyword evidence="6" id="KW-0472">Membrane</keyword>
<evidence type="ECO:0000256" key="5">
    <source>
        <dbReference type="ARBA" id="ARBA00022989"/>
    </source>
</evidence>
<dbReference type="AlphaFoldDB" id="A0A1Z4EJP1"/>
<accession>A0A1Z4EJP1</accession>
<evidence type="ECO:0000313" key="8">
    <source>
        <dbReference type="Proteomes" id="UP000217736"/>
    </source>
</evidence>
<evidence type="ECO:0000256" key="4">
    <source>
        <dbReference type="ARBA" id="ARBA00022692"/>
    </source>
</evidence>
<gene>
    <name evidence="7" type="ORF">MSG_03053</name>
</gene>
<evidence type="ECO:0000256" key="3">
    <source>
        <dbReference type="ARBA" id="ARBA00022475"/>
    </source>
</evidence>
<keyword evidence="8" id="KW-1185">Reference proteome</keyword>
<dbReference type="GO" id="GO:0005886">
    <property type="term" value="C:plasma membrane"/>
    <property type="evidence" value="ECO:0007669"/>
    <property type="project" value="UniProtKB-SubCell"/>
</dbReference>
<sequence length="145" mass="15294">MNRLLSAAAQAWVLVIVVAVTTVGAFIIYRLHGVFGSQSAGSGETRTENIVSTIPKFVTYEVDGPPGTSGMVSYIDGNSQAQQERFTSLPWSHTLVTTVPSVFANVVAQGDSSALRCRITVNGELREQQGATGTDATAFCLVKAA</sequence>
<evidence type="ECO:0000256" key="1">
    <source>
        <dbReference type="ARBA" id="ARBA00004236"/>
    </source>
</evidence>
<dbReference type="KEGG" id="mshg:MSG_03053"/>
<proteinExistence type="inferred from homology"/>
<keyword evidence="3" id="KW-1003">Cell membrane</keyword>
<dbReference type="Gene3D" id="2.60.40.2880">
    <property type="entry name" value="MmpS1-5, C-terminal soluble domain"/>
    <property type="match status" value="1"/>
</dbReference>
<protein>
    <submittedName>
        <fullName evidence="7">Putative conserved membrane protein, MmpS</fullName>
    </submittedName>
</protein>
<dbReference type="InterPro" id="IPR008693">
    <property type="entry name" value="MmpS"/>
</dbReference>
<dbReference type="RefSeq" id="WP_096440842.1">
    <property type="nucleotide sequence ID" value="NZ_AP018164.1"/>
</dbReference>
<evidence type="ECO:0000256" key="2">
    <source>
        <dbReference type="ARBA" id="ARBA00007531"/>
    </source>
</evidence>
<name>A0A1Z4EJP1_9MYCO</name>
<reference evidence="8" key="1">
    <citation type="submission" date="2017-06" db="EMBL/GenBank/DDBJ databases">
        <title>Complete Genome Sequence of Mycobacterium shigaense.</title>
        <authorList>
            <person name="Fukano H."/>
            <person name="Yoshida M."/>
            <person name="Kazumi Y."/>
            <person name="Ogura Y."/>
            <person name="Mitarai S."/>
            <person name="Hayashi T."/>
            <person name="Hoshino Y."/>
        </authorList>
    </citation>
    <scope>NUCLEOTIDE SEQUENCE [LARGE SCALE GENOMIC DNA]</scope>
    <source>
        <strain evidence="8">UN-152</strain>
    </source>
</reference>
<organism evidence="7 8">
    <name type="scientific">Mycobacterium shigaense</name>
    <dbReference type="NCBI Taxonomy" id="722731"/>
    <lineage>
        <taxon>Bacteria</taxon>
        <taxon>Bacillati</taxon>
        <taxon>Actinomycetota</taxon>
        <taxon>Actinomycetes</taxon>
        <taxon>Mycobacteriales</taxon>
        <taxon>Mycobacteriaceae</taxon>
        <taxon>Mycobacterium</taxon>
        <taxon>Mycobacterium simiae complex</taxon>
    </lineage>
</organism>
<evidence type="ECO:0000313" key="7">
    <source>
        <dbReference type="EMBL" id="BAX93193.1"/>
    </source>
</evidence>
<dbReference type="Pfam" id="PF05423">
    <property type="entry name" value="Mycobact_memb"/>
    <property type="match status" value="1"/>
</dbReference>
<dbReference type="InterPro" id="IPR038468">
    <property type="entry name" value="MmpS_C"/>
</dbReference>
<comment type="similarity">
    <text evidence="2">Belongs to the MmpS family.</text>
</comment>
<dbReference type="Proteomes" id="UP000217736">
    <property type="component" value="Chromosome"/>
</dbReference>
<evidence type="ECO:0000256" key="6">
    <source>
        <dbReference type="ARBA" id="ARBA00023136"/>
    </source>
</evidence>
<dbReference type="OrthoDB" id="3398257at2"/>
<comment type="subcellular location">
    <subcellularLocation>
        <location evidence="1">Cell membrane</location>
    </subcellularLocation>
</comment>
<dbReference type="EMBL" id="AP018164">
    <property type="protein sequence ID" value="BAX93193.1"/>
    <property type="molecule type" value="Genomic_DNA"/>
</dbReference>
<keyword evidence="5" id="KW-1133">Transmembrane helix</keyword>